<dbReference type="EMBL" id="JAPWGY010000001">
    <property type="protein sequence ID" value="MCZ4279876.1"/>
    <property type="molecule type" value="Genomic_DNA"/>
</dbReference>
<evidence type="ECO:0000256" key="1">
    <source>
        <dbReference type="SAM" id="Phobius"/>
    </source>
</evidence>
<accession>A0ABT4LFJ3</accession>
<evidence type="ECO:0000313" key="3">
    <source>
        <dbReference type="Proteomes" id="UP001069802"/>
    </source>
</evidence>
<name>A0ABT4LFJ3_9PROT</name>
<keyword evidence="3" id="KW-1185">Reference proteome</keyword>
<dbReference type="NCBIfam" id="TIGR02458">
    <property type="entry name" value="CbtA"/>
    <property type="match status" value="1"/>
</dbReference>
<comment type="caution">
    <text evidence="2">The sequence shown here is derived from an EMBL/GenBank/DDBJ whole genome shotgun (WGS) entry which is preliminary data.</text>
</comment>
<dbReference type="Pfam" id="PF09490">
    <property type="entry name" value="CbtA"/>
    <property type="match status" value="1"/>
</dbReference>
<dbReference type="InterPro" id="IPR012666">
    <property type="entry name" value="CbtA_put"/>
</dbReference>
<feature type="transmembrane region" description="Helical" evidence="1">
    <location>
        <begin position="190"/>
        <end position="207"/>
    </location>
</feature>
<dbReference type="RefSeq" id="WP_269422073.1">
    <property type="nucleotide sequence ID" value="NZ_JAPWGY010000001.1"/>
</dbReference>
<feature type="transmembrane region" description="Helical" evidence="1">
    <location>
        <begin position="245"/>
        <end position="264"/>
    </location>
</feature>
<feature type="transmembrane region" description="Helical" evidence="1">
    <location>
        <begin position="156"/>
        <end position="175"/>
    </location>
</feature>
<proteinExistence type="predicted"/>
<organism evidence="2 3">
    <name type="scientific">Kiloniella laminariae</name>
    <dbReference type="NCBI Taxonomy" id="454162"/>
    <lineage>
        <taxon>Bacteria</taxon>
        <taxon>Pseudomonadati</taxon>
        <taxon>Pseudomonadota</taxon>
        <taxon>Alphaproteobacteria</taxon>
        <taxon>Rhodospirillales</taxon>
        <taxon>Kiloniellaceae</taxon>
        <taxon>Kiloniella</taxon>
    </lineage>
</organism>
<feature type="transmembrane region" description="Helical" evidence="1">
    <location>
        <begin position="122"/>
        <end position="144"/>
    </location>
</feature>
<dbReference type="Proteomes" id="UP001069802">
    <property type="component" value="Unassembled WGS sequence"/>
</dbReference>
<feature type="transmembrane region" description="Helical" evidence="1">
    <location>
        <begin position="214"/>
        <end position="233"/>
    </location>
</feature>
<keyword evidence="1" id="KW-0472">Membrane</keyword>
<keyword evidence="1" id="KW-0812">Transmembrane</keyword>
<evidence type="ECO:0000313" key="2">
    <source>
        <dbReference type="EMBL" id="MCZ4279876.1"/>
    </source>
</evidence>
<reference evidence="2" key="1">
    <citation type="submission" date="2022-12" db="EMBL/GenBank/DDBJ databases">
        <title>Bacterial isolates from different developmental stages of Nematostella vectensis.</title>
        <authorList>
            <person name="Fraune S."/>
        </authorList>
    </citation>
    <scope>NUCLEOTIDE SEQUENCE</scope>
    <source>
        <strain evidence="2">G21630-S1</strain>
    </source>
</reference>
<sequence>MLRRIMTTAIAAGVAAGLLLSVIHEFTTTPIILHAEEYENAAPDHHAALPDPILRELMENALHKAAFFPKNLNDPSRSLSRNQSDTLYDDRSGQFHLVGGTHEGGHGEEEAWGPADGWERTLFTTLANVLTGVGFAAILVACFVFSNTELSGRRGVIWGLAGFAAFTLAPALGLPPEVPGSMAAELEGRQLWWIGAVVATAAGLWLMVFNDKRLLHVAGLLLLLIPHLIGAPQPAELGGNAPPELAGHFAAASIVVSALFWVILGWTSGTLWQRLATTEA</sequence>
<gene>
    <name evidence="2" type="ORF">O4H49_03740</name>
</gene>
<keyword evidence="1" id="KW-1133">Transmembrane helix</keyword>
<protein>
    <submittedName>
        <fullName evidence="2">CbtA family protein</fullName>
    </submittedName>
</protein>